<dbReference type="CDD" id="cd04496">
    <property type="entry name" value="SSB_OBF"/>
    <property type="match status" value="1"/>
</dbReference>
<name>A0A6H2EL31_9ACTO</name>
<dbReference type="SUPFAM" id="SSF50249">
    <property type="entry name" value="Nucleic acid-binding proteins"/>
    <property type="match status" value="1"/>
</dbReference>
<organism evidence="4 5">
    <name type="scientific">Arcanobacterium buesumense</name>
    <dbReference type="NCBI Taxonomy" id="2722751"/>
    <lineage>
        <taxon>Bacteria</taxon>
        <taxon>Bacillati</taxon>
        <taxon>Actinomycetota</taxon>
        <taxon>Actinomycetes</taxon>
        <taxon>Actinomycetales</taxon>
        <taxon>Actinomycetaceae</taxon>
        <taxon>Arcanobacterium</taxon>
    </lineage>
</organism>
<evidence type="ECO:0000256" key="2">
    <source>
        <dbReference type="PROSITE-ProRule" id="PRU00252"/>
    </source>
</evidence>
<keyword evidence="1 2" id="KW-0238">DNA-binding</keyword>
<gene>
    <name evidence="4" type="ORF">HC352_02310</name>
</gene>
<dbReference type="GO" id="GO:0003697">
    <property type="term" value="F:single-stranded DNA binding"/>
    <property type="evidence" value="ECO:0007669"/>
    <property type="project" value="InterPro"/>
</dbReference>
<feature type="region of interest" description="Disordered" evidence="3">
    <location>
        <begin position="136"/>
        <end position="177"/>
    </location>
</feature>
<protein>
    <submittedName>
        <fullName evidence="4">Single-stranded DNA-binding protein</fullName>
    </submittedName>
</protein>
<accession>A0A6H2EL31</accession>
<evidence type="ECO:0000313" key="5">
    <source>
        <dbReference type="Proteomes" id="UP000502298"/>
    </source>
</evidence>
<dbReference type="EMBL" id="CP050804">
    <property type="protein sequence ID" value="QJC21462.1"/>
    <property type="molecule type" value="Genomic_DNA"/>
</dbReference>
<dbReference type="Pfam" id="PF00436">
    <property type="entry name" value="SSB"/>
    <property type="match status" value="1"/>
</dbReference>
<dbReference type="Proteomes" id="UP000502298">
    <property type="component" value="Chromosome"/>
</dbReference>
<dbReference type="RefSeq" id="WP_168917403.1">
    <property type="nucleotide sequence ID" value="NZ_CP050804.1"/>
</dbReference>
<evidence type="ECO:0000256" key="3">
    <source>
        <dbReference type="SAM" id="MobiDB-lite"/>
    </source>
</evidence>
<dbReference type="Gene3D" id="2.40.50.140">
    <property type="entry name" value="Nucleic acid-binding proteins"/>
    <property type="match status" value="1"/>
</dbReference>
<keyword evidence="5" id="KW-1185">Reference proteome</keyword>
<reference evidence="4 5" key="1">
    <citation type="submission" date="2020-03" db="EMBL/GenBank/DDBJ databases">
        <title>Complete genome of Arcanobacterium buesumensis sp. nov. strain 2701.</title>
        <authorList>
            <person name="Borowiak M."/>
            <person name="Alssahen M."/>
            <person name="Laemmler C."/>
            <person name="Malorny B."/>
            <person name="Hassan A."/>
            <person name="Prenger-Berninghoff E."/>
            <person name="Ploetz M."/>
            <person name="Abdulmawjood A."/>
        </authorList>
    </citation>
    <scope>NUCLEOTIDE SEQUENCE [LARGE SCALE GENOMIC DNA]</scope>
    <source>
        <strain evidence="4 5">2701</strain>
    </source>
</reference>
<dbReference type="KEGG" id="arca:HC352_02310"/>
<evidence type="ECO:0000256" key="1">
    <source>
        <dbReference type="ARBA" id="ARBA00023125"/>
    </source>
</evidence>
<dbReference type="AlphaFoldDB" id="A0A6H2EL31"/>
<dbReference type="PROSITE" id="PS50935">
    <property type="entry name" value="SSB"/>
    <property type="match status" value="1"/>
</dbReference>
<dbReference type="InterPro" id="IPR000424">
    <property type="entry name" value="Primosome_PriB/ssb"/>
</dbReference>
<proteinExistence type="predicted"/>
<sequence length="177" mass="19458">MMSNETFVTIRGYVGSTPTVFNNSANRDTGETLTTKTTVIRVGVTPRYYSRAKREFKDGNTAWYTVRTYGSLADNVAQSVEKGTPVLVRGRLTARAYEDKNKVMRTEQVILADSLGIELTYGSASFTKKSAMPLETIPGEPQYGSGPVEDVIDEQFSTSREPEPEEDPAGVLTNVLT</sequence>
<dbReference type="InterPro" id="IPR012340">
    <property type="entry name" value="NA-bd_OB-fold"/>
</dbReference>
<evidence type="ECO:0000313" key="4">
    <source>
        <dbReference type="EMBL" id="QJC21462.1"/>
    </source>
</evidence>